<dbReference type="Gene3D" id="3.90.1150.10">
    <property type="entry name" value="Aspartate Aminotransferase, domain 1"/>
    <property type="match status" value="1"/>
</dbReference>
<dbReference type="RefSeq" id="WP_160855403.1">
    <property type="nucleotide sequence ID" value="NZ_WUWG01000005.1"/>
</dbReference>
<dbReference type="InterPro" id="IPR015421">
    <property type="entry name" value="PyrdxlP-dep_Trfase_major"/>
</dbReference>
<sequence>MTDHRPNRRPSAETRAAQALRMIDPQTGAVVPGIEPATTFARDADYEPRQSYIYARDGGPTVERAQALIASLEEAEETLLFASGMAALVALIETVPAGAHVVAPRIMYHGGLNWLVRQQEKGRLRVSFFDQADPDDLARQIEPGATDLVWIETPTNPNWDVTDIRAAAEAAHAAGARLAADCTAAPPCTTRALDLGADYAFHSATKYLGGHSDLTAGVISCRAVDARWEELVTVRNLSGSVIAAFEAWLLIRGIRTLYVRFRQASENALAFARHFEAHPEVEAVLYPGLESHPGHAIARAQMTGGFGGMLSLMVHGSADRAKDVARFCTCFFPATSLGGVESLIEHRKAVEGPNSVVPDRLLRLSIGIEDVADLIADMEQALDRSA</sequence>
<evidence type="ECO:0000256" key="5">
    <source>
        <dbReference type="RuleBase" id="RU362118"/>
    </source>
</evidence>
<comment type="caution">
    <text evidence="6">The sequence shown here is derived from an EMBL/GenBank/DDBJ whole genome shotgun (WGS) entry which is preliminary data.</text>
</comment>
<dbReference type="InterPro" id="IPR015424">
    <property type="entry name" value="PyrdxlP-dep_Trfase"/>
</dbReference>
<evidence type="ECO:0000313" key="6">
    <source>
        <dbReference type="EMBL" id="MXU66160.1"/>
    </source>
</evidence>
<dbReference type="AlphaFoldDB" id="A0A6B0TNH9"/>
<dbReference type="SUPFAM" id="SSF53383">
    <property type="entry name" value="PLP-dependent transferases"/>
    <property type="match status" value="1"/>
</dbReference>
<dbReference type="GO" id="GO:0030170">
    <property type="term" value="F:pyridoxal phosphate binding"/>
    <property type="evidence" value="ECO:0007669"/>
    <property type="project" value="InterPro"/>
</dbReference>
<gene>
    <name evidence="6" type="ORF">GSH16_11945</name>
</gene>
<dbReference type="InterPro" id="IPR015422">
    <property type="entry name" value="PyrdxlP-dep_Trfase_small"/>
</dbReference>
<dbReference type="Proteomes" id="UP000436016">
    <property type="component" value="Unassembled WGS sequence"/>
</dbReference>
<dbReference type="InterPro" id="IPR054542">
    <property type="entry name" value="Cys_met_metab_PP"/>
</dbReference>
<accession>A0A6B0TNH9</accession>
<dbReference type="FunFam" id="3.40.640.10:FF:000046">
    <property type="entry name" value="Cystathionine gamma-lyase"/>
    <property type="match status" value="1"/>
</dbReference>
<keyword evidence="7" id="KW-1185">Reference proteome</keyword>
<dbReference type="GO" id="GO:0004123">
    <property type="term" value="F:cystathionine gamma-lyase activity"/>
    <property type="evidence" value="ECO:0007669"/>
    <property type="project" value="TreeGrafter"/>
</dbReference>
<comment type="similarity">
    <text evidence="2 5">Belongs to the trans-sulfuration enzymes family.</text>
</comment>
<dbReference type="EMBL" id="WUWG01000005">
    <property type="protein sequence ID" value="MXU66160.1"/>
    <property type="molecule type" value="Genomic_DNA"/>
</dbReference>
<keyword evidence="3 4" id="KW-0663">Pyridoxal phosphate</keyword>
<evidence type="ECO:0000256" key="3">
    <source>
        <dbReference type="ARBA" id="ARBA00022898"/>
    </source>
</evidence>
<evidence type="ECO:0000313" key="7">
    <source>
        <dbReference type="Proteomes" id="UP000436016"/>
    </source>
</evidence>
<protein>
    <submittedName>
        <fullName evidence="6">Cystathionine gamma-synthase</fullName>
    </submittedName>
</protein>
<dbReference type="PROSITE" id="PS00868">
    <property type="entry name" value="CYS_MET_METAB_PP"/>
    <property type="match status" value="1"/>
</dbReference>
<organism evidence="6 7">
    <name type="scientific">Oceanomicrobium pacificus</name>
    <dbReference type="NCBI Taxonomy" id="2692916"/>
    <lineage>
        <taxon>Bacteria</taxon>
        <taxon>Pseudomonadati</taxon>
        <taxon>Pseudomonadota</taxon>
        <taxon>Alphaproteobacteria</taxon>
        <taxon>Rhodobacterales</taxon>
        <taxon>Paracoccaceae</taxon>
        <taxon>Oceanomicrobium</taxon>
    </lineage>
</organism>
<dbReference type="PANTHER" id="PTHR11808:SF15">
    <property type="entry name" value="CYSTATHIONINE GAMMA-LYASE"/>
    <property type="match status" value="1"/>
</dbReference>
<evidence type="ECO:0000256" key="1">
    <source>
        <dbReference type="ARBA" id="ARBA00001933"/>
    </source>
</evidence>
<dbReference type="InterPro" id="IPR000277">
    <property type="entry name" value="Cys/Met-Metab_PyrdxlP-dep_enz"/>
</dbReference>
<dbReference type="PANTHER" id="PTHR11808">
    <property type="entry name" value="TRANS-SULFURATION ENZYME FAMILY MEMBER"/>
    <property type="match status" value="1"/>
</dbReference>
<dbReference type="Pfam" id="PF01053">
    <property type="entry name" value="Cys_Met_Meta_PP"/>
    <property type="match status" value="1"/>
</dbReference>
<dbReference type="Gene3D" id="3.40.640.10">
    <property type="entry name" value="Type I PLP-dependent aspartate aminotransferase-like (Major domain)"/>
    <property type="match status" value="1"/>
</dbReference>
<reference evidence="6 7" key="1">
    <citation type="submission" date="2019-12" db="EMBL/GenBank/DDBJ databases">
        <title>Strain KN286 was isolated from seawater, which was collected from Caroline Seamount in the tropical western Pacific.</title>
        <authorList>
            <person name="Wang Q."/>
        </authorList>
    </citation>
    <scope>NUCLEOTIDE SEQUENCE [LARGE SCALE GENOMIC DNA]</scope>
    <source>
        <strain evidence="6 7">KN286</strain>
    </source>
</reference>
<dbReference type="GO" id="GO:0019343">
    <property type="term" value="P:cysteine biosynthetic process via cystathionine"/>
    <property type="evidence" value="ECO:0007669"/>
    <property type="project" value="TreeGrafter"/>
</dbReference>
<name>A0A6B0TNH9_9RHOB</name>
<dbReference type="GO" id="GO:0005737">
    <property type="term" value="C:cytoplasm"/>
    <property type="evidence" value="ECO:0007669"/>
    <property type="project" value="TreeGrafter"/>
</dbReference>
<comment type="cofactor">
    <cofactor evidence="1 5">
        <name>pyridoxal 5'-phosphate</name>
        <dbReference type="ChEBI" id="CHEBI:597326"/>
    </cofactor>
</comment>
<proteinExistence type="inferred from homology"/>
<dbReference type="GO" id="GO:0019346">
    <property type="term" value="P:transsulfuration"/>
    <property type="evidence" value="ECO:0007669"/>
    <property type="project" value="InterPro"/>
</dbReference>
<dbReference type="PIRSF" id="PIRSF001434">
    <property type="entry name" value="CGS"/>
    <property type="match status" value="1"/>
</dbReference>
<evidence type="ECO:0000256" key="4">
    <source>
        <dbReference type="PIRSR" id="PIRSR001434-2"/>
    </source>
</evidence>
<feature type="modified residue" description="N6-(pyridoxal phosphate)lysine" evidence="4">
    <location>
        <position position="206"/>
    </location>
</feature>
<evidence type="ECO:0000256" key="2">
    <source>
        <dbReference type="ARBA" id="ARBA00009077"/>
    </source>
</evidence>